<evidence type="ECO:0000256" key="1">
    <source>
        <dbReference type="SAM" id="Phobius"/>
    </source>
</evidence>
<comment type="caution">
    <text evidence="2">The sequence shown here is derived from an EMBL/GenBank/DDBJ whole genome shotgun (WGS) entry which is preliminary data.</text>
</comment>
<proteinExistence type="predicted"/>
<accession>A0A2W5HRL0</accession>
<keyword evidence="1" id="KW-1133">Transmembrane helix</keyword>
<dbReference type="Proteomes" id="UP000249739">
    <property type="component" value="Unassembled WGS sequence"/>
</dbReference>
<evidence type="ECO:0000313" key="2">
    <source>
        <dbReference type="EMBL" id="PZP56309.1"/>
    </source>
</evidence>
<keyword evidence="1" id="KW-0472">Membrane</keyword>
<name>A0A2W5HRL0_9BACT</name>
<feature type="transmembrane region" description="Helical" evidence="1">
    <location>
        <begin position="88"/>
        <end position="108"/>
    </location>
</feature>
<protein>
    <submittedName>
        <fullName evidence="2">Uncharacterized protein</fullName>
    </submittedName>
</protein>
<keyword evidence="1" id="KW-0812">Transmembrane</keyword>
<organism evidence="2 3">
    <name type="scientific">Micavibrio aeruginosavorus</name>
    <dbReference type="NCBI Taxonomy" id="349221"/>
    <lineage>
        <taxon>Bacteria</taxon>
        <taxon>Pseudomonadati</taxon>
        <taxon>Bdellovibrionota</taxon>
        <taxon>Bdellovibrionia</taxon>
        <taxon>Bdellovibrionales</taxon>
        <taxon>Pseudobdellovibrionaceae</taxon>
        <taxon>Micavibrio</taxon>
    </lineage>
</organism>
<gene>
    <name evidence="2" type="ORF">DI586_04090</name>
</gene>
<evidence type="ECO:0000313" key="3">
    <source>
        <dbReference type="Proteomes" id="UP000249739"/>
    </source>
</evidence>
<reference evidence="2 3" key="1">
    <citation type="submission" date="2017-08" db="EMBL/GenBank/DDBJ databases">
        <title>Infants hospitalized years apart are colonized by the same room-sourced microbial strains.</title>
        <authorList>
            <person name="Brooks B."/>
            <person name="Olm M.R."/>
            <person name="Firek B.A."/>
            <person name="Baker R."/>
            <person name="Thomas B.C."/>
            <person name="Morowitz M.J."/>
            <person name="Banfield J.F."/>
        </authorList>
    </citation>
    <scope>NUCLEOTIDE SEQUENCE [LARGE SCALE GENOMIC DNA]</scope>
    <source>
        <strain evidence="2">S2_006_000_R2_64</strain>
    </source>
</reference>
<dbReference type="AlphaFoldDB" id="A0A2W5HRL0"/>
<sequence>MTASLSPEKQSPQQNKSEFVIYSFEKDEISKGSPVWQALKTLDDEAEACRIADILFKNDKFTRIEVRKKGDNDAVKICDRRPSMTRKLYLMGAAACFCVVTAGIIAAYQI</sequence>
<dbReference type="EMBL" id="QFOT01000030">
    <property type="protein sequence ID" value="PZP56309.1"/>
    <property type="molecule type" value="Genomic_DNA"/>
</dbReference>